<protein>
    <submittedName>
        <fullName evidence="1">Uncharacterized protein</fullName>
    </submittedName>
</protein>
<accession>A0ABR6YAD2</accession>
<gene>
    <name evidence="1" type="ORF">H8K55_08320</name>
</gene>
<organism evidence="1 2">
    <name type="scientific">Undibacterium flavidum</name>
    <dbReference type="NCBI Taxonomy" id="2762297"/>
    <lineage>
        <taxon>Bacteria</taxon>
        <taxon>Pseudomonadati</taxon>
        <taxon>Pseudomonadota</taxon>
        <taxon>Betaproteobacteria</taxon>
        <taxon>Burkholderiales</taxon>
        <taxon>Oxalobacteraceae</taxon>
        <taxon>Undibacterium</taxon>
    </lineage>
</organism>
<dbReference type="RefSeq" id="WP_186941613.1">
    <property type="nucleotide sequence ID" value="NZ_JACOGA010000006.1"/>
</dbReference>
<sequence length="114" mass="12695">MALTKKDCEKMLANMPASEQSVFLAQLGHFLTVVAREAYEFQGSGVTNPRLLRDLNEIHHRIYSQIRSLTLGSEQSFPPEALASWLSAEGKSKELQDVCLNAFESCMPNANHSI</sequence>
<dbReference type="EMBL" id="JACOGA010000006">
    <property type="protein sequence ID" value="MBC3873589.1"/>
    <property type="molecule type" value="Genomic_DNA"/>
</dbReference>
<name>A0ABR6YAD2_9BURK</name>
<comment type="caution">
    <text evidence="1">The sequence shown here is derived from an EMBL/GenBank/DDBJ whole genome shotgun (WGS) entry which is preliminary data.</text>
</comment>
<evidence type="ECO:0000313" key="2">
    <source>
        <dbReference type="Proteomes" id="UP000624279"/>
    </source>
</evidence>
<proteinExistence type="predicted"/>
<keyword evidence="2" id="KW-1185">Reference proteome</keyword>
<dbReference type="Proteomes" id="UP000624279">
    <property type="component" value="Unassembled WGS sequence"/>
</dbReference>
<reference evidence="1 2" key="1">
    <citation type="submission" date="2020-08" db="EMBL/GenBank/DDBJ databases">
        <title>Novel species isolated from subtropical streams in China.</title>
        <authorList>
            <person name="Lu H."/>
        </authorList>
    </citation>
    <scope>NUCLEOTIDE SEQUENCE [LARGE SCALE GENOMIC DNA]</scope>
    <source>
        <strain evidence="1 2">LX15W</strain>
    </source>
</reference>
<evidence type="ECO:0000313" key="1">
    <source>
        <dbReference type="EMBL" id="MBC3873589.1"/>
    </source>
</evidence>